<proteinExistence type="predicted"/>
<protein>
    <submittedName>
        <fullName evidence="2">Uncharacterized protein</fullName>
    </submittedName>
</protein>
<keyword evidence="1" id="KW-0472">Membrane</keyword>
<evidence type="ECO:0000256" key="1">
    <source>
        <dbReference type="SAM" id="Phobius"/>
    </source>
</evidence>
<comment type="caution">
    <text evidence="2">The sequence shown here is derived from an EMBL/GenBank/DDBJ whole genome shotgun (WGS) entry which is preliminary data.</text>
</comment>
<sequence>MMKRFSIIILSVLILIVILIFLQSWIIRLPLKDFTSVGQISDTGYIFYQFGQTPTLHDLPHCSDLENPPINQSPWKYTLQIENADLNNYIFKPVKVWGKVNVKSKTYKPPEIICIKSPCGYTQTIRTMHVTKIELINKMLSSCEQKYLQDLSNYYNRTY</sequence>
<evidence type="ECO:0000313" key="3">
    <source>
        <dbReference type="Proteomes" id="UP000179270"/>
    </source>
</evidence>
<organism evidence="2 3">
    <name type="scientific">Candidatus Roizmanbacteria bacterium RIFCSPLOWO2_01_FULL_35_13</name>
    <dbReference type="NCBI Taxonomy" id="1802055"/>
    <lineage>
        <taxon>Bacteria</taxon>
        <taxon>Candidatus Roizmaniibacteriota</taxon>
    </lineage>
</organism>
<evidence type="ECO:0000313" key="2">
    <source>
        <dbReference type="EMBL" id="OGK40270.1"/>
    </source>
</evidence>
<dbReference type="EMBL" id="MGAF01000034">
    <property type="protein sequence ID" value="OGK40270.1"/>
    <property type="molecule type" value="Genomic_DNA"/>
</dbReference>
<gene>
    <name evidence="2" type="ORF">A3A74_07230</name>
</gene>
<feature type="transmembrane region" description="Helical" evidence="1">
    <location>
        <begin position="7"/>
        <end position="27"/>
    </location>
</feature>
<dbReference type="AlphaFoldDB" id="A0A1F7IA85"/>
<keyword evidence="1" id="KW-1133">Transmembrane helix</keyword>
<reference evidence="2 3" key="1">
    <citation type="journal article" date="2016" name="Nat. Commun.">
        <title>Thousands of microbial genomes shed light on interconnected biogeochemical processes in an aquifer system.</title>
        <authorList>
            <person name="Anantharaman K."/>
            <person name="Brown C.T."/>
            <person name="Hug L.A."/>
            <person name="Sharon I."/>
            <person name="Castelle C.J."/>
            <person name="Probst A.J."/>
            <person name="Thomas B.C."/>
            <person name="Singh A."/>
            <person name="Wilkins M.J."/>
            <person name="Karaoz U."/>
            <person name="Brodie E.L."/>
            <person name="Williams K.H."/>
            <person name="Hubbard S.S."/>
            <person name="Banfield J.F."/>
        </authorList>
    </citation>
    <scope>NUCLEOTIDE SEQUENCE [LARGE SCALE GENOMIC DNA]</scope>
</reference>
<accession>A0A1F7IA85</accession>
<name>A0A1F7IA85_9BACT</name>
<keyword evidence="1" id="KW-0812">Transmembrane</keyword>
<dbReference type="Proteomes" id="UP000179270">
    <property type="component" value="Unassembled WGS sequence"/>
</dbReference>
<dbReference type="STRING" id="1802055.A3A74_07230"/>